<dbReference type="Proteomes" id="UP000683360">
    <property type="component" value="Unassembled WGS sequence"/>
</dbReference>
<proteinExistence type="inferred from homology"/>
<gene>
    <name evidence="4" type="ORF">MEDL_49095</name>
</gene>
<dbReference type="SMART" id="SM00268">
    <property type="entry name" value="ACTIN"/>
    <property type="match status" value="1"/>
</dbReference>
<sequence length="494" mass="55661">MYYSFFSKTNKQPIQTATVVIIHPGSLNLRLGRASDTYPVTIPHCIARRTTYQKTEPWINRPECQYVHKNGQTPSKIPFLIGEEALHIKPSDKFRIHWPMRRGRLNLHDGPGGTLTAVMEDLETLWSAAIQTYLDIPIKDLKIYKVLLLVPDVFVHNHVKHMTDILLNKLGFGAAIVIQESVCATFGAGVGSACVVDIGDQKVSVCCVEDGNSTLKTRITMEYGGSDVTRCFHWLLQRSGFNPKEIDLNKVTDCNIMQEMKESYCHLDQDKTGIQDHSLLIRKPQQHIVKYPVKLGDEAIVAPMSLFHPELLGIMGPQLVRTQGRCTGDPEDPHDEFYLQMTSREAKLSKKKDTTESKDNSELNVMDDSQHQTQMDDDSNDAPDTLNVTDTVKSGRRGEEEETDVDTETVLQLMGIDQAILKSIERCVVVGGGLKFEGAQQWLQYKVWVGMPPQYRLMLETMDVITRPKDMDPTFTCWKGAAVLACLNQHRNCG</sequence>
<dbReference type="Pfam" id="PF00022">
    <property type="entry name" value="Actin"/>
    <property type="match status" value="1"/>
</dbReference>
<evidence type="ECO:0000313" key="5">
    <source>
        <dbReference type="Proteomes" id="UP000683360"/>
    </source>
</evidence>
<reference evidence="4" key="1">
    <citation type="submission" date="2021-03" db="EMBL/GenBank/DDBJ databases">
        <authorList>
            <person name="Bekaert M."/>
        </authorList>
    </citation>
    <scope>NUCLEOTIDE SEQUENCE</scope>
</reference>
<accession>A0A8S3TYG7</accession>
<comment type="caution">
    <text evidence="4">The sequence shown here is derived from an EMBL/GenBank/DDBJ whole genome shotgun (WGS) entry which is preliminary data.</text>
</comment>
<evidence type="ECO:0000256" key="1">
    <source>
        <dbReference type="ARBA" id="ARBA00003520"/>
    </source>
</evidence>
<evidence type="ECO:0000256" key="3">
    <source>
        <dbReference type="SAM" id="MobiDB-lite"/>
    </source>
</evidence>
<organism evidence="4 5">
    <name type="scientific">Mytilus edulis</name>
    <name type="common">Blue mussel</name>
    <dbReference type="NCBI Taxonomy" id="6550"/>
    <lineage>
        <taxon>Eukaryota</taxon>
        <taxon>Metazoa</taxon>
        <taxon>Spiralia</taxon>
        <taxon>Lophotrochozoa</taxon>
        <taxon>Mollusca</taxon>
        <taxon>Bivalvia</taxon>
        <taxon>Autobranchia</taxon>
        <taxon>Pteriomorphia</taxon>
        <taxon>Mytilida</taxon>
        <taxon>Mytiloidea</taxon>
        <taxon>Mytilidae</taxon>
        <taxon>Mytilinae</taxon>
        <taxon>Mytilus</taxon>
    </lineage>
</organism>
<evidence type="ECO:0000313" key="4">
    <source>
        <dbReference type="EMBL" id="CAG2236583.1"/>
    </source>
</evidence>
<dbReference type="CDD" id="cd10206">
    <property type="entry name" value="ASKHA_NBD_Arp8-like"/>
    <property type="match status" value="1"/>
</dbReference>
<dbReference type="EMBL" id="CAJPWZ010002360">
    <property type="protein sequence ID" value="CAG2236583.1"/>
    <property type="molecule type" value="Genomic_DNA"/>
</dbReference>
<feature type="compositionally biased region" description="Basic and acidic residues" evidence="3">
    <location>
        <begin position="344"/>
        <end position="361"/>
    </location>
</feature>
<dbReference type="FunFam" id="3.30.420.40:FF:000100">
    <property type="entry name" value="Actin-related protein 8"/>
    <property type="match status" value="1"/>
</dbReference>
<dbReference type="InterPro" id="IPR043129">
    <property type="entry name" value="ATPase_NBD"/>
</dbReference>
<dbReference type="AlphaFoldDB" id="A0A8S3TYG7"/>
<comment type="similarity">
    <text evidence="2">Belongs to the actin family.</text>
</comment>
<name>A0A8S3TYG7_MYTED</name>
<protein>
    <submittedName>
        <fullName evidence="4">ACTR8</fullName>
    </submittedName>
</protein>
<evidence type="ECO:0000256" key="2">
    <source>
        <dbReference type="RuleBase" id="RU000487"/>
    </source>
</evidence>
<keyword evidence="5" id="KW-1185">Reference proteome</keyword>
<dbReference type="Gene3D" id="3.30.420.40">
    <property type="match status" value="2"/>
</dbReference>
<dbReference type="SUPFAM" id="SSF53067">
    <property type="entry name" value="Actin-like ATPase domain"/>
    <property type="match status" value="2"/>
</dbReference>
<comment type="function">
    <text evidence="1">Actins are highly conserved proteins that are involved in various types of cell motility and are ubiquitously expressed in all eukaryotic cells.</text>
</comment>
<dbReference type="Gene3D" id="3.90.640.10">
    <property type="entry name" value="Actin, Chain A, domain 4"/>
    <property type="match status" value="1"/>
</dbReference>
<feature type="region of interest" description="Disordered" evidence="3">
    <location>
        <begin position="343"/>
        <end position="406"/>
    </location>
</feature>
<dbReference type="PANTHER" id="PTHR11937">
    <property type="entry name" value="ACTIN"/>
    <property type="match status" value="1"/>
</dbReference>
<dbReference type="OrthoDB" id="5572108at2759"/>
<dbReference type="InterPro" id="IPR004000">
    <property type="entry name" value="Actin"/>
</dbReference>